<dbReference type="Pfam" id="PF25917">
    <property type="entry name" value="BSH_RND"/>
    <property type="match status" value="1"/>
</dbReference>
<evidence type="ECO:0000313" key="7">
    <source>
        <dbReference type="EMBL" id="WRQ89075.1"/>
    </source>
</evidence>
<keyword evidence="3" id="KW-0732">Signal</keyword>
<keyword evidence="8" id="KW-1185">Reference proteome</keyword>
<evidence type="ECO:0000256" key="2">
    <source>
        <dbReference type="SAM" id="Coils"/>
    </source>
</evidence>
<evidence type="ECO:0000313" key="8">
    <source>
        <dbReference type="Proteomes" id="UP000738431"/>
    </source>
</evidence>
<dbReference type="EMBL" id="CP139781">
    <property type="protein sequence ID" value="WRQ89075.1"/>
    <property type="molecule type" value="Genomic_DNA"/>
</dbReference>
<feature type="signal peptide" evidence="3">
    <location>
        <begin position="1"/>
        <end position="21"/>
    </location>
</feature>
<accession>A0ABZ1CCF2</accession>
<evidence type="ECO:0000259" key="5">
    <source>
        <dbReference type="Pfam" id="PF25917"/>
    </source>
</evidence>
<evidence type="ECO:0000256" key="1">
    <source>
        <dbReference type="ARBA" id="ARBA00009477"/>
    </source>
</evidence>
<feature type="coiled-coil region" evidence="2">
    <location>
        <begin position="115"/>
        <end position="159"/>
    </location>
</feature>
<feature type="domain" description="Multidrug resistance protein MdtA-like alpha-helical hairpin" evidence="4">
    <location>
        <begin position="109"/>
        <end position="160"/>
    </location>
</feature>
<keyword evidence="2" id="KW-0175">Coiled coil</keyword>
<sequence length="378" mass="40425">MPLPRSIPSTLLVALIGAVLATGCAKNEGGERPLTGSQAGRANAQQPQAVEVVTLSKRPMIESLNLVGSLAANESAEMRTEIGGIVRGIFFDEGQQVKAGDLLLKIDDAELRAQLAQIEARFNLAKLNVERSENLSQSRTIAQSEYDRARSEFAAAEAELSLIRLRIGKTEIRAPFDGVVGARTISPGDYVTPSTVITTINDLSRLKIDFQVPERFLGKVHPGTVVNVRTRGVRAGESDQDLRGEVYFVSSTIDRTVRSSEVKAVLQSSDAALRPGMFANINLVLEEKSDVLAVPEGAILTNSRGVQIIVVDRSGEVPAAQFVPVRTGLRAHGIVEVVPLRGVLNEGTEVVASGVGALILFPGAPLDPQPLRAEFTQP</sequence>
<dbReference type="Pfam" id="PF25876">
    <property type="entry name" value="HH_MFP_RND"/>
    <property type="match status" value="1"/>
</dbReference>
<evidence type="ECO:0000256" key="3">
    <source>
        <dbReference type="SAM" id="SignalP"/>
    </source>
</evidence>
<proteinExistence type="inferred from homology"/>
<evidence type="ECO:0000259" key="4">
    <source>
        <dbReference type="Pfam" id="PF25876"/>
    </source>
</evidence>
<dbReference type="Proteomes" id="UP000738431">
    <property type="component" value="Chromosome"/>
</dbReference>
<dbReference type="Gene3D" id="2.40.30.170">
    <property type="match status" value="1"/>
</dbReference>
<dbReference type="PROSITE" id="PS51257">
    <property type="entry name" value="PROKAR_LIPOPROTEIN"/>
    <property type="match status" value="1"/>
</dbReference>
<organism evidence="7 8">
    <name type="scientific">Actomonas aquatica</name>
    <dbReference type="NCBI Taxonomy" id="2866162"/>
    <lineage>
        <taxon>Bacteria</taxon>
        <taxon>Pseudomonadati</taxon>
        <taxon>Verrucomicrobiota</taxon>
        <taxon>Opitutia</taxon>
        <taxon>Opitutales</taxon>
        <taxon>Opitutaceae</taxon>
        <taxon>Actomonas</taxon>
    </lineage>
</organism>
<reference evidence="7 8" key="1">
    <citation type="submission" date="2023-12" db="EMBL/GenBank/DDBJ databases">
        <title>Description of an unclassified Opitutus bacterium of Verrucomicrobiota.</title>
        <authorList>
            <person name="Zhang D.-F."/>
        </authorList>
    </citation>
    <scope>NUCLEOTIDE SEQUENCE [LARGE SCALE GENOMIC DNA]</scope>
    <source>
        <strain evidence="7 8">WL0086</strain>
    </source>
</reference>
<feature type="domain" description="CusB-like beta-barrel" evidence="6">
    <location>
        <begin position="208"/>
        <end position="284"/>
    </location>
</feature>
<dbReference type="InterPro" id="IPR058625">
    <property type="entry name" value="MdtA-like_BSH"/>
</dbReference>
<dbReference type="InterPro" id="IPR006143">
    <property type="entry name" value="RND_pump_MFP"/>
</dbReference>
<feature type="domain" description="Multidrug resistance protein MdtA-like barrel-sandwich hybrid" evidence="5">
    <location>
        <begin position="75"/>
        <end position="193"/>
    </location>
</feature>
<dbReference type="PANTHER" id="PTHR30469">
    <property type="entry name" value="MULTIDRUG RESISTANCE PROTEIN MDTA"/>
    <property type="match status" value="1"/>
</dbReference>
<feature type="chain" id="PRO_5046881819" evidence="3">
    <location>
        <begin position="22"/>
        <end position="378"/>
    </location>
</feature>
<dbReference type="SUPFAM" id="SSF111369">
    <property type="entry name" value="HlyD-like secretion proteins"/>
    <property type="match status" value="1"/>
</dbReference>
<name>A0ABZ1CCF2_9BACT</name>
<dbReference type="Gene3D" id="1.10.287.470">
    <property type="entry name" value="Helix hairpin bin"/>
    <property type="match status" value="1"/>
</dbReference>
<gene>
    <name evidence="7" type="ORF">K1X11_006620</name>
</gene>
<dbReference type="NCBIfam" id="TIGR01730">
    <property type="entry name" value="RND_mfp"/>
    <property type="match status" value="1"/>
</dbReference>
<evidence type="ECO:0000259" key="6">
    <source>
        <dbReference type="Pfam" id="PF25954"/>
    </source>
</evidence>
<dbReference type="InterPro" id="IPR058624">
    <property type="entry name" value="MdtA-like_HH"/>
</dbReference>
<protein>
    <submittedName>
        <fullName evidence="7">Efflux RND transporter periplasmic adaptor subunit</fullName>
    </submittedName>
</protein>
<dbReference type="Gene3D" id="2.40.420.20">
    <property type="match status" value="1"/>
</dbReference>
<dbReference type="Gene3D" id="2.40.50.100">
    <property type="match status" value="1"/>
</dbReference>
<dbReference type="InterPro" id="IPR058792">
    <property type="entry name" value="Beta-barrel_RND_2"/>
</dbReference>
<dbReference type="Pfam" id="PF25954">
    <property type="entry name" value="Beta-barrel_RND_2"/>
    <property type="match status" value="1"/>
</dbReference>
<comment type="similarity">
    <text evidence="1">Belongs to the membrane fusion protein (MFP) (TC 8.A.1) family.</text>
</comment>
<dbReference type="RefSeq" id="WP_221030948.1">
    <property type="nucleotide sequence ID" value="NZ_CP139781.1"/>
</dbReference>